<evidence type="ECO:0000256" key="3">
    <source>
        <dbReference type="ARBA" id="ARBA00022884"/>
    </source>
</evidence>
<dbReference type="CDD" id="cd12284">
    <property type="entry name" value="RRM2_RBM23_RBM39"/>
    <property type="match status" value="1"/>
</dbReference>
<dbReference type="Pfam" id="PF15519">
    <property type="entry name" value="RBM39linker"/>
    <property type="match status" value="1"/>
</dbReference>
<name>A0AAI8Z453_9PEZI</name>
<dbReference type="SUPFAM" id="SSF54928">
    <property type="entry name" value="RNA-binding domain, RBD"/>
    <property type="match status" value="3"/>
</dbReference>
<dbReference type="GO" id="GO:0006397">
    <property type="term" value="P:mRNA processing"/>
    <property type="evidence" value="ECO:0007669"/>
    <property type="project" value="InterPro"/>
</dbReference>
<dbReference type="PROSITE" id="PS50102">
    <property type="entry name" value="RRM"/>
    <property type="match status" value="3"/>
</dbReference>
<keyword evidence="1" id="KW-0597">Phosphoprotein</keyword>
<gene>
    <name evidence="7" type="ORF">LECACI_7A007278</name>
</gene>
<evidence type="ECO:0000313" key="7">
    <source>
        <dbReference type="EMBL" id="CAK4032120.1"/>
    </source>
</evidence>
<dbReference type="SMART" id="SM00361">
    <property type="entry name" value="RRM_1"/>
    <property type="match status" value="2"/>
</dbReference>
<dbReference type="GO" id="GO:0003723">
    <property type="term" value="F:RNA binding"/>
    <property type="evidence" value="ECO:0007669"/>
    <property type="project" value="UniProtKB-UniRule"/>
</dbReference>
<dbReference type="InterPro" id="IPR029123">
    <property type="entry name" value="RBM39_linker"/>
</dbReference>
<evidence type="ECO:0000256" key="2">
    <source>
        <dbReference type="ARBA" id="ARBA00022737"/>
    </source>
</evidence>
<feature type="compositionally biased region" description="Basic and acidic residues" evidence="5">
    <location>
        <begin position="231"/>
        <end position="242"/>
    </location>
</feature>
<dbReference type="InterPro" id="IPR003954">
    <property type="entry name" value="RRM_euk-type"/>
</dbReference>
<proteinExistence type="predicted"/>
<protein>
    <submittedName>
        <fullName evidence="7">RNA-binding rsd1</fullName>
    </submittedName>
</protein>
<reference evidence="7" key="1">
    <citation type="submission" date="2023-11" db="EMBL/GenBank/DDBJ databases">
        <authorList>
            <person name="Alioto T."/>
            <person name="Alioto T."/>
            <person name="Gomez Garrido J."/>
        </authorList>
    </citation>
    <scope>NUCLEOTIDE SEQUENCE</scope>
</reference>
<dbReference type="EMBL" id="CAVMBE010000058">
    <property type="protein sequence ID" value="CAK4032120.1"/>
    <property type="molecule type" value="Genomic_DNA"/>
</dbReference>
<feature type="domain" description="RRM" evidence="6">
    <location>
        <begin position="243"/>
        <end position="320"/>
    </location>
</feature>
<feature type="compositionally biased region" description="Gly residues" evidence="5">
    <location>
        <begin position="446"/>
        <end position="458"/>
    </location>
</feature>
<feature type="domain" description="RRM" evidence="6">
    <location>
        <begin position="342"/>
        <end position="419"/>
    </location>
</feature>
<dbReference type="InterPro" id="IPR012677">
    <property type="entry name" value="Nucleotide-bd_a/b_plait_sf"/>
</dbReference>
<comment type="caution">
    <text evidence="7">The sequence shown here is derived from an EMBL/GenBank/DDBJ whole genome shotgun (WGS) entry which is preliminary data.</text>
</comment>
<feature type="compositionally biased region" description="Basic and acidic residues" evidence="5">
    <location>
        <begin position="176"/>
        <end position="222"/>
    </location>
</feature>
<evidence type="ECO:0000256" key="4">
    <source>
        <dbReference type="PROSITE-ProRule" id="PRU00176"/>
    </source>
</evidence>
<sequence length="626" mass="69694">MAFAGGNAVGIAELLEREEKKAKERIRLEKAAERRENAFTDTQMGGMPSSGDGRLERSDFFSSSYPVDDPHSSSSRPTSSNGPTKHINGDRKYTYTNERSENDERRARRSQHDPFEDDAQGGTDRDSINGTKRRSRSRSPRPDSRRSHRSRERISGGDFYRGGGRYSADRDDDDDRYYRPGSDRRGPRRESRDRGGRDRGGRDDRDRRVRERDTRGSHDNHRSPAGGYKRKTPEPTDDERDRRTVFVQQLAARLRSKDLKVFFEAAGPVVDAQIVKDRVSGRSKGVGYVEFKDEESVQKAIGLTGQKLMGIPIIAQLTEAEKNRQARTNEGGATHSNGIPFHRLYVGNIHFSISEEDLKTVFQSFGDLEFVQLQKEEGGRSKGYGFVQFVDPAEAKKALESMNGFELAGRPIRVGLGNDKFTPESTQNLMQRFGNQGNHQGSSFSGMGGRGTQAGGTGNFDRPAARDLDKAGGAGALDDSDVGGVNFSNYSRDALMRKLARTDEPEQKIAPKYQASKPIVVQSAPSRCIVAKNMYDENTKDEGPNWKELLQKDIEEECNATYGKVVHVGIPPDGDQGQVYIKFAELKGGEKALRGLNGRYFDGKMVTADTMVEAVYNMNFPQAKNA</sequence>
<dbReference type="InterPro" id="IPR000504">
    <property type="entry name" value="RRM_dom"/>
</dbReference>
<evidence type="ECO:0000256" key="1">
    <source>
        <dbReference type="ARBA" id="ARBA00022553"/>
    </source>
</evidence>
<feature type="compositionally biased region" description="Basic and acidic residues" evidence="5">
    <location>
        <begin position="26"/>
        <end position="38"/>
    </location>
</feature>
<keyword evidence="8" id="KW-1185">Reference proteome</keyword>
<dbReference type="PANTHER" id="PTHR48036">
    <property type="entry name" value="SPLICING FACTOR (PAD-1), PUTATIVE (AFU_ORTHOLOGUE AFUA_1G15810)-RELATED"/>
    <property type="match status" value="1"/>
</dbReference>
<organism evidence="7 8">
    <name type="scientific">Lecanosticta acicola</name>
    <dbReference type="NCBI Taxonomy" id="111012"/>
    <lineage>
        <taxon>Eukaryota</taxon>
        <taxon>Fungi</taxon>
        <taxon>Dikarya</taxon>
        <taxon>Ascomycota</taxon>
        <taxon>Pezizomycotina</taxon>
        <taxon>Dothideomycetes</taxon>
        <taxon>Dothideomycetidae</taxon>
        <taxon>Mycosphaerellales</taxon>
        <taxon>Mycosphaerellaceae</taxon>
        <taxon>Lecanosticta</taxon>
    </lineage>
</organism>
<feature type="region of interest" description="Disordered" evidence="5">
    <location>
        <begin position="438"/>
        <end position="477"/>
    </location>
</feature>
<evidence type="ECO:0000256" key="5">
    <source>
        <dbReference type="SAM" id="MobiDB-lite"/>
    </source>
</evidence>
<dbReference type="Gene3D" id="3.30.70.330">
    <property type="match status" value="3"/>
</dbReference>
<dbReference type="Proteomes" id="UP001296104">
    <property type="component" value="Unassembled WGS sequence"/>
</dbReference>
<accession>A0AAI8Z453</accession>
<dbReference type="SMART" id="SM00360">
    <property type="entry name" value="RRM"/>
    <property type="match status" value="3"/>
</dbReference>
<keyword evidence="2" id="KW-0677">Repeat</keyword>
<dbReference type="AlphaFoldDB" id="A0AAI8Z453"/>
<feature type="compositionally biased region" description="Basic and acidic residues" evidence="5">
    <location>
        <begin position="87"/>
        <end position="114"/>
    </location>
</feature>
<evidence type="ECO:0000313" key="8">
    <source>
        <dbReference type="Proteomes" id="UP001296104"/>
    </source>
</evidence>
<feature type="region of interest" description="Disordered" evidence="5">
    <location>
        <begin position="26"/>
        <end position="242"/>
    </location>
</feature>
<dbReference type="InterPro" id="IPR006509">
    <property type="entry name" value="RBM39_SF"/>
</dbReference>
<dbReference type="CDD" id="cd12285">
    <property type="entry name" value="RRM3_RBM39_like"/>
    <property type="match status" value="1"/>
</dbReference>
<dbReference type="InterPro" id="IPR035979">
    <property type="entry name" value="RBD_domain_sf"/>
</dbReference>
<feature type="domain" description="RRM" evidence="6">
    <location>
        <begin position="532"/>
        <end position="613"/>
    </location>
</feature>
<dbReference type="GO" id="GO:0005634">
    <property type="term" value="C:nucleus"/>
    <property type="evidence" value="ECO:0007669"/>
    <property type="project" value="InterPro"/>
</dbReference>
<keyword evidence="3 4" id="KW-0694">RNA-binding</keyword>
<dbReference type="Pfam" id="PF00076">
    <property type="entry name" value="RRM_1"/>
    <property type="match status" value="2"/>
</dbReference>
<evidence type="ECO:0000259" key="6">
    <source>
        <dbReference type="PROSITE" id="PS50102"/>
    </source>
</evidence>
<dbReference type="CDD" id="cd12283">
    <property type="entry name" value="RRM1_RBM39_like"/>
    <property type="match status" value="1"/>
</dbReference>
<dbReference type="NCBIfam" id="TIGR01622">
    <property type="entry name" value="SF-CC1"/>
    <property type="match status" value="1"/>
</dbReference>